<dbReference type="eggNOG" id="KOG0319">
    <property type="taxonomic scope" value="Eukaryota"/>
</dbReference>
<dbReference type="SUPFAM" id="SSF50978">
    <property type="entry name" value="WD40 repeat-like"/>
    <property type="match status" value="2"/>
</dbReference>
<dbReference type="OrthoDB" id="5414888at2759"/>
<dbReference type="SMART" id="SM00320">
    <property type="entry name" value="WD40"/>
    <property type="match status" value="11"/>
</dbReference>
<dbReference type="GO" id="GO:0032040">
    <property type="term" value="C:small-subunit processome"/>
    <property type="evidence" value="ECO:0007669"/>
    <property type="project" value="InterPro"/>
</dbReference>
<dbReference type="GO" id="GO:0030686">
    <property type="term" value="C:90S preribosome"/>
    <property type="evidence" value="ECO:0007669"/>
    <property type="project" value="TreeGrafter"/>
</dbReference>
<gene>
    <name evidence="7" type="primary">Mo01284</name>
    <name evidence="7" type="ORF">E5Q_01284</name>
</gene>
<dbReference type="GO" id="GO:0000472">
    <property type="term" value="P:endonucleolytic cleavage to generate mature 5'-end of SSU-rRNA from (SSU-rRNA, 5.8S rRNA, LSU-rRNA)"/>
    <property type="evidence" value="ECO:0007669"/>
    <property type="project" value="TreeGrafter"/>
</dbReference>
<sequence>MAQNPPAKLKTAFKLSKSYSPIYTGGKVAATPDGNWLFTTLNEEIIITDVQTGRQLQRLHPDPSPVTHLAVSSNYLVVASRSLTIRIYSLSGWIVTPDEEPETLQPGVTIPRAHEAPISVLAIDPTQSIFASGSADGILKVWDCSKGHTTHVLKGHSSVLSALAFEVSDKRKPRLISADDEGKIRTWDLKDRKCLFISQGHVSSVRALSTLSLAESPSLQAIIRSVAPETASRSVKTLLLSAGRDRVVNLWDSDQGNLLKTIPVFESVEAASLVLLEQSPTKHAKGKRKASDDQQLGFVTAGDKGMARLWNLTESSSIASSAVPTRLEGHELTDAIYLEQAQLILTVRVDTVLTFLSVPELKEARHIVGFNDEVVDALLLDSETDAQPSHLVISTNSDSIRLYDLARFDVKLLTGHTDVVLCLSRKGCQLIASGSKDKTARIWVHDGTGFRCRGICEGHLESVGAIALSQKGDFLCTASQDRTMKIWDLSALAQAGTDTPSLRSLITTKIHDKDINALDVAPNDRMIISGSQDKTAKLWSVQYSQGSAGASASFQLLAVFKGHKRGVWSVRFSPVDPCVATSSGDRTVKLWSLSDFACIKTFEGHTNSVLRVDFITRGMQLISSASDGLVKVWNVRDEECVATLDHHEDKIWALTSSGDGSTIASGAADSSIAIWQDITAQVELEKVEKLEQTILKNQDLENFIAFKDYKNAISLALTMDQPRRLYNLFTTVANDRESFDAISDGSLGPVGTGSITGSGAVDQVIASLDREAVMKLLDYVKDWNTTARTSEIAQVILYAILKHHSAQSLTRPAAILEFDDDKPRAKSNQFAEILSALISYTERHLVRVNKALVQESFILDYLLAQMDMDMLPEDELASEPAVKLTNGHA</sequence>
<feature type="repeat" description="WD" evidence="5">
    <location>
        <begin position="508"/>
        <end position="542"/>
    </location>
</feature>
<dbReference type="PANTHER" id="PTHR19854:SF15">
    <property type="entry name" value="TRANSDUCIN BETA-LIKE PROTEIN 3"/>
    <property type="match status" value="1"/>
</dbReference>
<evidence type="ECO:0000256" key="3">
    <source>
        <dbReference type="ARBA" id="ARBA00022737"/>
    </source>
</evidence>
<feature type="domain" description="U3 small nucleolar RNA-associated protein 13 C-terminal" evidence="6">
    <location>
        <begin position="697"/>
        <end position="866"/>
    </location>
</feature>
<dbReference type="HOGENOM" id="CLU_009276_0_0_1"/>
<dbReference type="PROSITE" id="PS50294">
    <property type="entry name" value="WD_REPEATS_REGION"/>
    <property type="match status" value="6"/>
</dbReference>
<dbReference type="Proteomes" id="UP000009131">
    <property type="component" value="Unassembled WGS sequence"/>
</dbReference>
<dbReference type="AlphaFoldDB" id="G7DVM2"/>
<keyword evidence="8" id="KW-1185">Reference proteome</keyword>
<evidence type="ECO:0000256" key="4">
    <source>
        <dbReference type="ARBA" id="ARBA00023242"/>
    </source>
</evidence>
<dbReference type="InParanoid" id="G7DVM2"/>
<feature type="repeat" description="WD" evidence="5">
    <location>
        <begin position="602"/>
        <end position="643"/>
    </location>
</feature>
<protein>
    <recommendedName>
        <fullName evidence="6">U3 small nucleolar RNA-associated protein 13 C-terminal domain-containing protein</fullName>
    </recommendedName>
</protein>
<feature type="repeat" description="WD" evidence="5">
    <location>
        <begin position="456"/>
        <end position="497"/>
    </location>
</feature>
<accession>G7DVM2</accession>
<dbReference type="RefSeq" id="XP_014568103.1">
    <property type="nucleotide sequence ID" value="XM_014712617.1"/>
</dbReference>
<dbReference type="InterPro" id="IPR020472">
    <property type="entry name" value="WD40_PAC1"/>
</dbReference>
<dbReference type="Gene3D" id="2.130.10.10">
    <property type="entry name" value="YVTN repeat-like/Quinoprotein amine dehydrogenase"/>
    <property type="match status" value="4"/>
</dbReference>
<dbReference type="InterPro" id="IPR001680">
    <property type="entry name" value="WD40_rpt"/>
</dbReference>
<evidence type="ECO:0000313" key="7">
    <source>
        <dbReference type="EMBL" id="GAA94632.1"/>
    </source>
</evidence>
<dbReference type="InterPro" id="IPR019775">
    <property type="entry name" value="WD40_repeat_CS"/>
</dbReference>
<feature type="repeat" description="WD" evidence="5">
    <location>
        <begin position="111"/>
        <end position="152"/>
    </location>
</feature>
<dbReference type="CDD" id="cd00200">
    <property type="entry name" value="WD40"/>
    <property type="match status" value="1"/>
</dbReference>
<feature type="repeat" description="WD" evidence="5">
    <location>
        <begin position="238"/>
        <end position="261"/>
    </location>
</feature>
<evidence type="ECO:0000256" key="5">
    <source>
        <dbReference type="PROSITE-ProRule" id="PRU00221"/>
    </source>
</evidence>
<feature type="repeat" description="WD" evidence="5">
    <location>
        <begin position="644"/>
        <end position="676"/>
    </location>
</feature>
<dbReference type="InterPro" id="IPR036322">
    <property type="entry name" value="WD40_repeat_dom_sf"/>
</dbReference>
<keyword evidence="4" id="KW-0539">Nucleus</keyword>
<feature type="repeat" description="WD" evidence="5">
    <location>
        <begin position="413"/>
        <end position="443"/>
    </location>
</feature>
<reference evidence="7 8" key="1">
    <citation type="journal article" date="2011" name="J. Gen. Appl. Microbiol.">
        <title>Draft genome sequencing of the enigmatic basidiomycete Mixia osmundae.</title>
        <authorList>
            <person name="Nishida H."/>
            <person name="Nagatsuka Y."/>
            <person name="Sugiyama J."/>
        </authorList>
    </citation>
    <scope>NUCLEOTIDE SEQUENCE [LARGE SCALE GENOMIC DNA]</scope>
    <source>
        <strain evidence="8">CBS 9802 / IAM 14324 / JCM 22182 / KY 12970</strain>
    </source>
</reference>
<dbReference type="PROSITE" id="PS50082">
    <property type="entry name" value="WD_REPEATS_2"/>
    <property type="match status" value="9"/>
</dbReference>
<evidence type="ECO:0000259" key="6">
    <source>
        <dbReference type="Pfam" id="PF08625"/>
    </source>
</evidence>
<dbReference type="InterPro" id="IPR015943">
    <property type="entry name" value="WD40/YVTN_repeat-like_dom_sf"/>
</dbReference>
<feature type="repeat" description="WD" evidence="5">
    <location>
        <begin position="560"/>
        <end position="601"/>
    </location>
</feature>
<evidence type="ECO:0000313" key="8">
    <source>
        <dbReference type="Proteomes" id="UP000009131"/>
    </source>
</evidence>
<feature type="repeat" description="WD" evidence="5">
    <location>
        <begin position="153"/>
        <end position="197"/>
    </location>
</feature>
<dbReference type="InterPro" id="IPR013934">
    <property type="entry name" value="Utp13_C"/>
</dbReference>
<comment type="subcellular location">
    <subcellularLocation>
        <location evidence="1">Nucleus</location>
        <location evidence="1">Nucleolus</location>
    </subcellularLocation>
</comment>
<keyword evidence="2 5" id="KW-0853">WD repeat</keyword>
<dbReference type="FunCoup" id="G7DVM2">
    <property type="interactions" value="601"/>
</dbReference>
<dbReference type="Pfam" id="PF08625">
    <property type="entry name" value="Utp13"/>
    <property type="match status" value="1"/>
</dbReference>
<dbReference type="EMBL" id="BABT02000044">
    <property type="protein sequence ID" value="GAA94632.1"/>
    <property type="molecule type" value="Genomic_DNA"/>
</dbReference>
<keyword evidence="3" id="KW-0677">Repeat</keyword>
<dbReference type="STRING" id="764103.G7DVM2"/>
<name>G7DVM2_MIXOS</name>
<dbReference type="PANTHER" id="PTHR19854">
    <property type="entry name" value="TRANSDUCIN BETA-LIKE 3"/>
    <property type="match status" value="1"/>
</dbReference>
<dbReference type="PRINTS" id="PR00320">
    <property type="entry name" value="GPROTEINBRPT"/>
</dbReference>
<organism evidence="7 8">
    <name type="scientific">Mixia osmundae (strain CBS 9802 / IAM 14324 / JCM 22182 / KY 12970)</name>
    <dbReference type="NCBI Taxonomy" id="764103"/>
    <lineage>
        <taxon>Eukaryota</taxon>
        <taxon>Fungi</taxon>
        <taxon>Dikarya</taxon>
        <taxon>Basidiomycota</taxon>
        <taxon>Pucciniomycotina</taxon>
        <taxon>Mixiomycetes</taxon>
        <taxon>Mixiales</taxon>
        <taxon>Mixiaceae</taxon>
        <taxon>Mixia</taxon>
    </lineage>
</organism>
<reference evidence="7 8" key="2">
    <citation type="journal article" date="2012" name="Open Biol.">
        <title>Characteristics of nucleosomes and linker DNA regions on the genome of the basidiomycete Mixia osmundae revealed by mono- and dinucleosome mapping.</title>
        <authorList>
            <person name="Nishida H."/>
            <person name="Kondo S."/>
            <person name="Matsumoto T."/>
            <person name="Suzuki Y."/>
            <person name="Yoshikawa H."/>
            <person name="Taylor T.D."/>
            <person name="Sugiyama J."/>
        </authorList>
    </citation>
    <scope>NUCLEOTIDE SEQUENCE [LARGE SCALE GENOMIC DNA]</scope>
    <source>
        <strain evidence="8">CBS 9802 / IAM 14324 / JCM 22182 / KY 12970</strain>
    </source>
</reference>
<dbReference type="GO" id="GO:0000480">
    <property type="term" value="P:endonucleolytic cleavage in 5'-ETS of tricistronic rRNA transcript (SSU-rRNA, 5.8S rRNA, LSU-rRNA)"/>
    <property type="evidence" value="ECO:0007669"/>
    <property type="project" value="TreeGrafter"/>
</dbReference>
<dbReference type="GO" id="GO:0034511">
    <property type="term" value="F:U3 snoRNA binding"/>
    <property type="evidence" value="ECO:0007669"/>
    <property type="project" value="TreeGrafter"/>
</dbReference>
<proteinExistence type="predicted"/>
<dbReference type="PROSITE" id="PS00678">
    <property type="entry name" value="WD_REPEATS_1"/>
    <property type="match status" value="2"/>
</dbReference>
<dbReference type="OMA" id="PYVQRHF"/>
<comment type="caution">
    <text evidence="7">The sequence shown here is derived from an EMBL/GenBank/DDBJ whole genome shotgun (WGS) entry which is preliminary data.</text>
</comment>
<evidence type="ECO:0000256" key="2">
    <source>
        <dbReference type="ARBA" id="ARBA00022574"/>
    </source>
</evidence>
<dbReference type="Pfam" id="PF00400">
    <property type="entry name" value="WD40"/>
    <property type="match status" value="8"/>
</dbReference>
<evidence type="ECO:0000256" key="1">
    <source>
        <dbReference type="ARBA" id="ARBA00004604"/>
    </source>
</evidence>